<reference evidence="7" key="1">
    <citation type="journal article" date="2022" name="Proc. Natl. Acad. Sci. U.S.A.">
        <title>Life cycle and functional genomics of the unicellular red alga Galdieria for elucidating algal and plant evolution and industrial use.</title>
        <authorList>
            <person name="Hirooka S."/>
            <person name="Itabashi T."/>
            <person name="Ichinose T.M."/>
            <person name="Onuma R."/>
            <person name="Fujiwara T."/>
            <person name="Yamashita S."/>
            <person name="Jong L.W."/>
            <person name="Tomita R."/>
            <person name="Iwane A.H."/>
            <person name="Miyagishima S.Y."/>
        </authorList>
    </citation>
    <scope>NUCLEOTIDE SEQUENCE</scope>
    <source>
        <strain evidence="7">NBRC 102759</strain>
    </source>
</reference>
<evidence type="ECO:0000313" key="8">
    <source>
        <dbReference type="Proteomes" id="UP001061958"/>
    </source>
</evidence>
<evidence type="ECO:0000256" key="3">
    <source>
        <dbReference type="ARBA" id="ARBA00022692"/>
    </source>
</evidence>
<dbReference type="InterPro" id="IPR029454">
    <property type="entry name" value="ODR-4-like"/>
</dbReference>
<keyword evidence="3 6" id="KW-0812">Transmembrane</keyword>
<dbReference type="PANTHER" id="PTHR33966">
    <property type="entry name" value="PROTEIN ODR-4 HOMOLOG"/>
    <property type="match status" value="1"/>
</dbReference>
<feature type="transmembrane region" description="Helical" evidence="6">
    <location>
        <begin position="393"/>
        <end position="412"/>
    </location>
</feature>
<reference evidence="7" key="2">
    <citation type="submission" date="2022-01" db="EMBL/GenBank/DDBJ databases">
        <authorList>
            <person name="Hirooka S."/>
            <person name="Miyagishima S.Y."/>
        </authorList>
    </citation>
    <scope>NUCLEOTIDE SEQUENCE</scope>
    <source>
        <strain evidence="7">NBRC 102759</strain>
    </source>
</reference>
<dbReference type="OrthoDB" id="10310324at2759"/>
<dbReference type="GO" id="GO:0012505">
    <property type="term" value="C:endomembrane system"/>
    <property type="evidence" value="ECO:0007669"/>
    <property type="project" value="TreeGrafter"/>
</dbReference>
<dbReference type="GO" id="GO:0016020">
    <property type="term" value="C:membrane"/>
    <property type="evidence" value="ECO:0007669"/>
    <property type="project" value="UniProtKB-SubCell"/>
</dbReference>
<comment type="similarity">
    <text evidence="2">Belongs to the ODR-4 family.</text>
</comment>
<comment type="subcellular location">
    <subcellularLocation>
        <location evidence="1">Membrane</location>
    </subcellularLocation>
</comment>
<dbReference type="PANTHER" id="PTHR33966:SF1">
    <property type="entry name" value="PROTEIN ODR-4 HOMOLOG"/>
    <property type="match status" value="1"/>
</dbReference>
<keyword evidence="5 6" id="KW-0472">Membrane</keyword>
<dbReference type="EMBL" id="BQMJ01000029">
    <property type="protein sequence ID" value="GJQ12009.1"/>
    <property type="molecule type" value="Genomic_DNA"/>
</dbReference>
<evidence type="ECO:0000313" key="7">
    <source>
        <dbReference type="EMBL" id="GJQ12009.1"/>
    </source>
</evidence>
<evidence type="ECO:0000256" key="1">
    <source>
        <dbReference type="ARBA" id="ARBA00004370"/>
    </source>
</evidence>
<sequence>MSHRVVVAVPDLYQRHSAEQPYFILIGVQELDKDYIMDAIPLLLDGDSSTEKVQISDQVETKLQYISRSVPCGLNILGFSIMNNMRQSILTLESTLYIFKRYWDKYGNLYKWKRALLLSVDERQSFCKLLDLQRGEKCLPCKLKDSNRTPPLYCLEAIIDLDWTIPCFGEESRVLSWLSEASQSFCSHLSNGFACVEDRYLCHSNQPDDWFLPQDRKHFRVKILTDQWFPGSEESHSLGDSAMRLRAQVPCRVYSLGKIRGNQIVSLFMLDWTHSFETIIQIALEEFGESSFDLLHSKLIWNLPKRIFIENSLRRVPYCDYVLHEETRQHVEARLASLIGFSQKELEQITLYFFQQDMLSESDSLPSSCIWQLTSSSSPILSSRPRWNGISNVLLIGCILAIIFSMLWAAFWRNY</sequence>
<evidence type="ECO:0000256" key="5">
    <source>
        <dbReference type="ARBA" id="ARBA00023136"/>
    </source>
</evidence>
<dbReference type="Proteomes" id="UP001061958">
    <property type="component" value="Unassembled WGS sequence"/>
</dbReference>
<dbReference type="AlphaFoldDB" id="A0A9C7UQK2"/>
<accession>A0A9C7UQK2</accession>
<gene>
    <name evidence="7" type="ORF">GpartN1_g3800.t1</name>
</gene>
<evidence type="ECO:0000256" key="2">
    <source>
        <dbReference type="ARBA" id="ARBA00010131"/>
    </source>
</evidence>
<dbReference type="Pfam" id="PF14778">
    <property type="entry name" value="ODR4-like"/>
    <property type="match status" value="1"/>
</dbReference>
<name>A0A9C7UQK2_9RHOD</name>
<comment type="caution">
    <text evidence="7">The sequence shown here is derived from an EMBL/GenBank/DDBJ whole genome shotgun (WGS) entry which is preliminary data.</text>
</comment>
<organism evidence="7 8">
    <name type="scientific">Galdieria partita</name>
    <dbReference type="NCBI Taxonomy" id="83374"/>
    <lineage>
        <taxon>Eukaryota</taxon>
        <taxon>Rhodophyta</taxon>
        <taxon>Bangiophyceae</taxon>
        <taxon>Galdieriales</taxon>
        <taxon>Galdieriaceae</taxon>
        <taxon>Galdieria</taxon>
    </lineage>
</organism>
<protein>
    <submittedName>
        <fullName evidence="7">Uncharacterized protein</fullName>
    </submittedName>
</protein>
<keyword evidence="4 6" id="KW-1133">Transmembrane helix</keyword>
<evidence type="ECO:0000256" key="4">
    <source>
        <dbReference type="ARBA" id="ARBA00022989"/>
    </source>
</evidence>
<evidence type="ECO:0000256" key="6">
    <source>
        <dbReference type="SAM" id="Phobius"/>
    </source>
</evidence>
<keyword evidence="8" id="KW-1185">Reference proteome</keyword>
<proteinExistence type="inferred from homology"/>
<dbReference type="GO" id="GO:0008104">
    <property type="term" value="P:intracellular protein localization"/>
    <property type="evidence" value="ECO:0007669"/>
    <property type="project" value="TreeGrafter"/>
</dbReference>